<dbReference type="EMBL" id="GBXM01091846">
    <property type="protein sequence ID" value="JAH16731.1"/>
    <property type="molecule type" value="Transcribed_RNA"/>
</dbReference>
<reference evidence="1" key="1">
    <citation type="submission" date="2014-11" db="EMBL/GenBank/DDBJ databases">
        <authorList>
            <person name="Amaro Gonzalez C."/>
        </authorList>
    </citation>
    <scope>NUCLEOTIDE SEQUENCE</scope>
</reference>
<dbReference type="AlphaFoldDB" id="A0A0E9QIP4"/>
<protein>
    <submittedName>
        <fullName evidence="1">Uncharacterized protein</fullName>
    </submittedName>
</protein>
<proteinExistence type="predicted"/>
<accession>A0A0E9QIP4</accession>
<organism evidence="1">
    <name type="scientific">Anguilla anguilla</name>
    <name type="common">European freshwater eel</name>
    <name type="synonym">Muraena anguilla</name>
    <dbReference type="NCBI Taxonomy" id="7936"/>
    <lineage>
        <taxon>Eukaryota</taxon>
        <taxon>Metazoa</taxon>
        <taxon>Chordata</taxon>
        <taxon>Craniata</taxon>
        <taxon>Vertebrata</taxon>
        <taxon>Euteleostomi</taxon>
        <taxon>Actinopterygii</taxon>
        <taxon>Neopterygii</taxon>
        <taxon>Teleostei</taxon>
        <taxon>Anguilliformes</taxon>
        <taxon>Anguillidae</taxon>
        <taxon>Anguilla</taxon>
    </lineage>
</organism>
<evidence type="ECO:0000313" key="1">
    <source>
        <dbReference type="EMBL" id="JAH16731.1"/>
    </source>
</evidence>
<reference evidence="1" key="2">
    <citation type="journal article" date="2015" name="Fish Shellfish Immunol.">
        <title>Early steps in the European eel (Anguilla anguilla)-Vibrio vulnificus interaction in the gills: Role of the RtxA13 toxin.</title>
        <authorList>
            <person name="Callol A."/>
            <person name="Pajuelo D."/>
            <person name="Ebbesson L."/>
            <person name="Teles M."/>
            <person name="MacKenzie S."/>
            <person name="Amaro C."/>
        </authorList>
    </citation>
    <scope>NUCLEOTIDE SEQUENCE</scope>
</reference>
<name>A0A0E9QIP4_ANGAN</name>
<sequence length="28" mass="3493">MKHYVQKLHALGIKSDHCKRTQERQDRW</sequence>